<protein>
    <submittedName>
        <fullName evidence="4">PQQ_3 domain-containing protein</fullName>
    </submittedName>
</protein>
<dbReference type="InterPro" id="IPR018391">
    <property type="entry name" value="PQQ_b-propeller_rpt"/>
</dbReference>
<feature type="signal peptide" evidence="1">
    <location>
        <begin position="1"/>
        <end position="20"/>
    </location>
</feature>
<dbReference type="Gene3D" id="2.130.10.10">
    <property type="entry name" value="YVTN repeat-like/Quinoprotein amine dehydrogenase"/>
    <property type="match status" value="1"/>
</dbReference>
<evidence type="ECO:0000259" key="2">
    <source>
        <dbReference type="Pfam" id="PF13360"/>
    </source>
</evidence>
<dbReference type="Pfam" id="PF13360">
    <property type="entry name" value="PQQ_2"/>
    <property type="match status" value="1"/>
</dbReference>
<dbReference type="AlphaFoldDB" id="A0A0N5AKA9"/>
<accession>A0A0N5AKA9</accession>
<keyword evidence="3" id="KW-1185">Reference proteome</keyword>
<evidence type="ECO:0000313" key="4">
    <source>
        <dbReference type="WBParaSite" id="SMUV_0000492201-mRNA-1"/>
    </source>
</evidence>
<evidence type="ECO:0000256" key="1">
    <source>
        <dbReference type="SAM" id="SignalP"/>
    </source>
</evidence>
<dbReference type="SMART" id="SM00564">
    <property type="entry name" value="PQQ"/>
    <property type="match status" value="4"/>
</dbReference>
<dbReference type="Proteomes" id="UP000046393">
    <property type="component" value="Unplaced"/>
</dbReference>
<organism evidence="3 4">
    <name type="scientific">Syphacia muris</name>
    <dbReference type="NCBI Taxonomy" id="451379"/>
    <lineage>
        <taxon>Eukaryota</taxon>
        <taxon>Metazoa</taxon>
        <taxon>Ecdysozoa</taxon>
        <taxon>Nematoda</taxon>
        <taxon>Chromadorea</taxon>
        <taxon>Rhabditida</taxon>
        <taxon>Spirurina</taxon>
        <taxon>Oxyuridomorpha</taxon>
        <taxon>Oxyuroidea</taxon>
        <taxon>Oxyuridae</taxon>
        <taxon>Syphacia</taxon>
    </lineage>
</organism>
<dbReference type="WBParaSite" id="SMUV_0000492201-mRNA-1">
    <property type="protein sequence ID" value="SMUV_0000492201-mRNA-1"/>
    <property type="gene ID" value="SMUV_0000492201"/>
</dbReference>
<proteinExistence type="predicted"/>
<feature type="domain" description="Pyrrolo-quinoline quinone repeat" evidence="2">
    <location>
        <begin position="130"/>
        <end position="224"/>
    </location>
</feature>
<evidence type="ECO:0000313" key="3">
    <source>
        <dbReference type="Proteomes" id="UP000046393"/>
    </source>
</evidence>
<dbReference type="InterPro" id="IPR015943">
    <property type="entry name" value="WD40/YVTN_repeat-like_dom_sf"/>
</dbReference>
<dbReference type="SUPFAM" id="SSF50998">
    <property type="entry name" value="Quinoprotein alcohol dehydrogenase-like"/>
    <property type="match status" value="1"/>
</dbReference>
<dbReference type="STRING" id="451379.A0A0N5AKA9"/>
<feature type="chain" id="PRO_5005893231" evidence="1">
    <location>
        <begin position="21"/>
        <end position="286"/>
    </location>
</feature>
<dbReference type="InterPro" id="IPR011047">
    <property type="entry name" value="Quinoprotein_ADH-like_sf"/>
</dbReference>
<dbReference type="InterPro" id="IPR002372">
    <property type="entry name" value="PQQ_rpt_dom"/>
</dbReference>
<name>A0A0N5AKA9_9BILA</name>
<dbReference type="CDD" id="cd09769">
    <property type="entry name" value="Luminal_IRE1"/>
    <property type="match status" value="1"/>
</dbReference>
<reference evidence="4" key="1">
    <citation type="submission" date="2017-02" db="UniProtKB">
        <authorList>
            <consortium name="WormBaseParasite"/>
        </authorList>
    </citation>
    <scope>IDENTIFICATION</scope>
</reference>
<keyword evidence="1" id="KW-0732">Signal</keyword>
<sequence length="286" mass="32235">MTYSQILFFILIFWSNSASGTDGNELNTSFTSHANGMTFVSTIDGFLRAIDPETGVTKWKLKEDPVLRAPTTIQRRLTFIPDPRDGSLYMLVEGHLKKLPYSIPELVNFSPCRSSDGVLYIGNKKDIWLEINLKTGSKKGELSHSSDSSQCPISTGKTTYIGRTVYQLTMFDVENHRRKWNATFADYSSHLLAADVSYPYQHFASSSDGHLLTVDAATGTVLWDRNLGSAIVALYLLRNDGLHKLPYTVVGKETMEELTKVRYNLKVFEDHIFSVKLFPEKSFLLV</sequence>